<dbReference type="Proteomes" id="UP001164539">
    <property type="component" value="Chromosome 5"/>
</dbReference>
<sequence>MCKPCFIPIAFYLWLSHPNTAATYINVAMMEEGMGNIHVSIRYLHEALRCNQRLLGADHIQTTASYYAIAIALLLMEAYSLSVQHEQTPLKILTAKLGTEDLRTQVTTCSRKLQSSEKRHGMELQSQMLPVQVKVILDLLDCISPDQDSKGGEAHRKQQRAMIVDISYVS</sequence>
<accession>A0ACC1Y619</accession>
<proteinExistence type="predicted"/>
<reference evidence="1 2" key="1">
    <citation type="journal article" date="2023" name="Science">
        <title>Complex scaffold remodeling in plant triterpene biosynthesis.</title>
        <authorList>
            <person name="De La Pena R."/>
            <person name="Hodgson H."/>
            <person name="Liu J.C."/>
            <person name="Stephenson M.J."/>
            <person name="Martin A.C."/>
            <person name="Owen C."/>
            <person name="Harkess A."/>
            <person name="Leebens-Mack J."/>
            <person name="Jimenez L.E."/>
            <person name="Osbourn A."/>
            <person name="Sattely E.S."/>
        </authorList>
    </citation>
    <scope>NUCLEOTIDE SEQUENCE [LARGE SCALE GENOMIC DNA]</scope>
    <source>
        <strain evidence="2">cv. JPN11</strain>
        <tissue evidence="1">Leaf</tissue>
    </source>
</reference>
<dbReference type="EMBL" id="CM051398">
    <property type="protein sequence ID" value="KAJ4718459.1"/>
    <property type="molecule type" value="Genomic_DNA"/>
</dbReference>
<organism evidence="1 2">
    <name type="scientific">Melia azedarach</name>
    <name type="common">Chinaberry tree</name>
    <dbReference type="NCBI Taxonomy" id="155640"/>
    <lineage>
        <taxon>Eukaryota</taxon>
        <taxon>Viridiplantae</taxon>
        <taxon>Streptophyta</taxon>
        <taxon>Embryophyta</taxon>
        <taxon>Tracheophyta</taxon>
        <taxon>Spermatophyta</taxon>
        <taxon>Magnoliopsida</taxon>
        <taxon>eudicotyledons</taxon>
        <taxon>Gunneridae</taxon>
        <taxon>Pentapetalae</taxon>
        <taxon>rosids</taxon>
        <taxon>malvids</taxon>
        <taxon>Sapindales</taxon>
        <taxon>Meliaceae</taxon>
        <taxon>Melia</taxon>
    </lineage>
</organism>
<keyword evidence="2" id="KW-1185">Reference proteome</keyword>
<name>A0ACC1Y619_MELAZ</name>
<gene>
    <name evidence="1" type="ORF">OWV82_010136</name>
</gene>
<evidence type="ECO:0000313" key="1">
    <source>
        <dbReference type="EMBL" id="KAJ4718459.1"/>
    </source>
</evidence>
<protein>
    <submittedName>
        <fullName evidence="1">Tetratricopeptide repeat (TPR)-like superfamily protein</fullName>
    </submittedName>
</protein>
<comment type="caution">
    <text evidence="1">The sequence shown here is derived from an EMBL/GenBank/DDBJ whole genome shotgun (WGS) entry which is preliminary data.</text>
</comment>
<evidence type="ECO:0000313" key="2">
    <source>
        <dbReference type="Proteomes" id="UP001164539"/>
    </source>
</evidence>